<dbReference type="AlphaFoldDB" id="A0A3B1ARY6"/>
<dbReference type="Pfam" id="PF00563">
    <property type="entry name" value="EAL"/>
    <property type="match status" value="1"/>
</dbReference>
<dbReference type="InterPro" id="IPR001633">
    <property type="entry name" value="EAL_dom"/>
</dbReference>
<dbReference type="SMART" id="SM00052">
    <property type="entry name" value="EAL"/>
    <property type="match status" value="1"/>
</dbReference>
<dbReference type="PROSITE" id="PS50887">
    <property type="entry name" value="GGDEF"/>
    <property type="match status" value="1"/>
</dbReference>
<dbReference type="SUPFAM" id="SSF141868">
    <property type="entry name" value="EAL domain-like"/>
    <property type="match status" value="1"/>
</dbReference>
<dbReference type="CDD" id="cd01948">
    <property type="entry name" value="EAL"/>
    <property type="match status" value="1"/>
</dbReference>
<feature type="domain" description="GGDEF" evidence="2">
    <location>
        <begin position="1"/>
        <end position="113"/>
    </location>
</feature>
<dbReference type="FunFam" id="3.20.20.450:FF:000001">
    <property type="entry name" value="Cyclic di-GMP phosphodiesterase yahA"/>
    <property type="match status" value="1"/>
</dbReference>
<dbReference type="Gene3D" id="3.30.70.270">
    <property type="match status" value="1"/>
</dbReference>
<dbReference type="EMBL" id="UOFW01000165">
    <property type="protein sequence ID" value="VAX06512.1"/>
    <property type="molecule type" value="Genomic_DNA"/>
</dbReference>
<protein>
    <submittedName>
        <fullName evidence="3">Diguanylate cyclase/phosphodiesterase (GGDEF &amp; EAL domains) with PAS/PAC sensor(S)</fullName>
    </submittedName>
</protein>
<dbReference type="InterPro" id="IPR043128">
    <property type="entry name" value="Rev_trsase/Diguanyl_cyclase"/>
</dbReference>
<evidence type="ECO:0000313" key="3">
    <source>
        <dbReference type="EMBL" id="VAX06512.1"/>
    </source>
</evidence>
<evidence type="ECO:0000259" key="1">
    <source>
        <dbReference type="PROSITE" id="PS50883"/>
    </source>
</evidence>
<dbReference type="InterPro" id="IPR050706">
    <property type="entry name" value="Cyclic-di-GMP_PDE-like"/>
</dbReference>
<dbReference type="Pfam" id="PF00990">
    <property type="entry name" value="GGDEF"/>
    <property type="match status" value="1"/>
</dbReference>
<dbReference type="InterPro" id="IPR035919">
    <property type="entry name" value="EAL_sf"/>
</dbReference>
<dbReference type="PANTHER" id="PTHR33121">
    <property type="entry name" value="CYCLIC DI-GMP PHOSPHODIESTERASE PDEF"/>
    <property type="match status" value="1"/>
</dbReference>
<reference evidence="3" key="1">
    <citation type="submission" date="2018-06" db="EMBL/GenBank/DDBJ databases">
        <authorList>
            <person name="Zhirakovskaya E."/>
        </authorList>
    </citation>
    <scope>NUCLEOTIDE SEQUENCE</scope>
</reference>
<dbReference type="InterPro" id="IPR029787">
    <property type="entry name" value="Nucleotide_cyclase"/>
</dbReference>
<dbReference type="PANTHER" id="PTHR33121:SF70">
    <property type="entry name" value="SIGNALING PROTEIN YKOW"/>
    <property type="match status" value="1"/>
</dbReference>
<proteinExistence type="predicted"/>
<feature type="domain" description="EAL" evidence="1">
    <location>
        <begin position="122"/>
        <end position="378"/>
    </location>
</feature>
<dbReference type="SUPFAM" id="SSF55073">
    <property type="entry name" value="Nucleotide cyclase"/>
    <property type="match status" value="1"/>
</dbReference>
<evidence type="ECO:0000259" key="2">
    <source>
        <dbReference type="PROSITE" id="PS50887"/>
    </source>
</evidence>
<dbReference type="Gene3D" id="3.20.20.450">
    <property type="entry name" value="EAL domain"/>
    <property type="match status" value="1"/>
</dbReference>
<organism evidence="3">
    <name type="scientific">hydrothermal vent metagenome</name>
    <dbReference type="NCBI Taxonomy" id="652676"/>
    <lineage>
        <taxon>unclassified sequences</taxon>
        <taxon>metagenomes</taxon>
        <taxon>ecological metagenomes</taxon>
    </lineage>
</organism>
<sequence length="382" mass="42815">GDKIIQNISYTLERILPENALLARFEGDKFSIVLAENEVEDLQKEAVALANSLHHEMDAALQTEHTEIHLALTIGIAVSRTPLKDGNMLTQRAHIAMQRLSKTSPNKTLVYQPELQTRTSSRLKLENELREALKNKELSLNYQPIISLQNGHLVGFEALCRWVHPVRGIVSPIEFIPLAEETGLIVPLGNWVLREACRSLKILTDKYPDVSNIAINVNVSVLQLLQDNFISTIHEALLHSGLTASQLKLEITETMLIENAEMARDILLDLKSMEISLAIDDFGTGYSSLSYLNQFPIDTLKIDKSFINRMNTTKDSYKIVHIITTLAQTLGMELVAEGIEHEGQVTALKKLGCQTGQGFLFSKPLTFEDAELYIRKETTFLV</sequence>
<feature type="non-terminal residue" evidence="3">
    <location>
        <position position="1"/>
    </location>
</feature>
<gene>
    <name evidence="3" type="ORF">MNBD_ALPHA03-824</name>
</gene>
<name>A0A3B1ARY6_9ZZZZ</name>
<dbReference type="GO" id="GO:0071111">
    <property type="term" value="F:cyclic-guanylate-specific phosphodiesterase activity"/>
    <property type="evidence" value="ECO:0007669"/>
    <property type="project" value="InterPro"/>
</dbReference>
<dbReference type="InterPro" id="IPR000160">
    <property type="entry name" value="GGDEF_dom"/>
</dbReference>
<dbReference type="PROSITE" id="PS50883">
    <property type="entry name" value="EAL"/>
    <property type="match status" value="1"/>
</dbReference>
<accession>A0A3B1ARY6</accession>